<evidence type="ECO:0000256" key="6">
    <source>
        <dbReference type="ARBA" id="ARBA00022989"/>
    </source>
</evidence>
<evidence type="ECO:0000259" key="9">
    <source>
        <dbReference type="Pfam" id="PF02434"/>
    </source>
</evidence>
<dbReference type="EMBL" id="BN001307">
    <property type="protein sequence ID" value="CBF86015.1"/>
    <property type="molecule type" value="Genomic_DNA"/>
</dbReference>
<evidence type="ECO:0000256" key="7">
    <source>
        <dbReference type="ARBA" id="ARBA00023136"/>
    </source>
</evidence>
<keyword evidence="6" id="KW-1133">Transmembrane helix</keyword>
<dbReference type="RefSeq" id="XP_659619.1">
    <property type="nucleotide sequence ID" value="XM_654527.2"/>
</dbReference>
<dbReference type="FunFam" id="3.90.550.50:FF:000031">
    <property type="entry name" value="Uncharacterized protein"/>
    <property type="match status" value="1"/>
</dbReference>
<accession>C8VLE3</accession>
<dbReference type="Proteomes" id="UP000000560">
    <property type="component" value="Chromosome VII"/>
</dbReference>
<dbReference type="InterPro" id="IPR003378">
    <property type="entry name" value="Fringe-like_glycosylTrfase"/>
</dbReference>
<organism evidence="10 11">
    <name type="scientific">Emericella nidulans (strain FGSC A4 / ATCC 38163 / CBS 112.46 / NRRL 194 / M139)</name>
    <name type="common">Aspergillus nidulans</name>
    <dbReference type="NCBI Taxonomy" id="227321"/>
    <lineage>
        <taxon>Eukaryota</taxon>
        <taxon>Fungi</taxon>
        <taxon>Dikarya</taxon>
        <taxon>Ascomycota</taxon>
        <taxon>Pezizomycotina</taxon>
        <taxon>Eurotiomycetes</taxon>
        <taxon>Eurotiomycetidae</taxon>
        <taxon>Eurotiales</taxon>
        <taxon>Aspergillaceae</taxon>
        <taxon>Aspergillus</taxon>
        <taxon>Aspergillus subgen. Nidulantes</taxon>
    </lineage>
</organism>
<dbReference type="Pfam" id="PF02434">
    <property type="entry name" value="Fringe"/>
    <property type="match status" value="1"/>
</dbReference>
<keyword evidence="5" id="KW-0735">Signal-anchor</keyword>
<reference evidence="11" key="1">
    <citation type="journal article" date="2005" name="Nature">
        <title>Sequencing of Aspergillus nidulans and comparative analysis with A. fumigatus and A. oryzae.</title>
        <authorList>
            <person name="Galagan J.E."/>
            <person name="Calvo S.E."/>
            <person name="Cuomo C."/>
            <person name="Ma L.J."/>
            <person name="Wortman J.R."/>
            <person name="Batzoglou S."/>
            <person name="Lee S.I."/>
            <person name="Basturkmen M."/>
            <person name="Spevak C.C."/>
            <person name="Clutterbuck J."/>
            <person name="Kapitonov V."/>
            <person name="Jurka J."/>
            <person name="Scazzocchio C."/>
            <person name="Farman M."/>
            <person name="Butler J."/>
            <person name="Purcell S."/>
            <person name="Harris S."/>
            <person name="Braus G.H."/>
            <person name="Draht O."/>
            <person name="Busch S."/>
            <person name="D'Enfert C."/>
            <person name="Bouchier C."/>
            <person name="Goldman G.H."/>
            <person name="Bell-Pedersen D."/>
            <person name="Griffiths-Jones S."/>
            <person name="Doonan J.H."/>
            <person name="Yu J."/>
            <person name="Vienken K."/>
            <person name="Pain A."/>
            <person name="Freitag M."/>
            <person name="Selker E.U."/>
            <person name="Archer D.B."/>
            <person name="Penalva M.A."/>
            <person name="Oakley B.R."/>
            <person name="Momany M."/>
            <person name="Tanaka T."/>
            <person name="Kumagai T."/>
            <person name="Asai K."/>
            <person name="Machida M."/>
            <person name="Nierman W.C."/>
            <person name="Denning D.W."/>
            <person name="Caddick M."/>
            <person name="Hynes M."/>
            <person name="Paoletti M."/>
            <person name="Fischer R."/>
            <person name="Miller B."/>
            <person name="Dyer P."/>
            <person name="Sachs M.S."/>
            <person name="Osmani S.A."/>
            <person name="Birren B.W."/>
        </authorList>
    </citation>
    <scope>NUCLEOTIDE SEQUENCE [LARGE SCALE GENOMIC DNA]</scope>
    <source>
        <strain evidence="11">FGSC A4 / ATCC 38163 / CBS 112.46 / NRRL 194 / M139</strain>
    </source>
</reference>
<evidence type="ECO:0000256" key="8">
    <source>
        <dbReference type="ARBA" id="ARBA00037847"/>
    </source>
</evidence>
<evidence type="ECO:0000313" key="11">
    <source>
        <dbReference type="Proteomes" id="UP000000560"/>
    </source>
</evidence>
<dbReference type="GO" id="GO:0016020">
    <property type="term" value="C:membrane"/>
    <property type="evidence" value="ECO:0007669"/>
    <property type="project" value="UniProtKB-SubCell"/>
</dbReference>
<accession>Q5BBR5</accession>
<dbReference type="OMA" id="LCGDSCL"/>
<evidence type="ECO:0000256" key="2">
    <source>
        <dbReference type="ARBA" id="ARBA00022676"/>
    </source>
</evidence>
<comment type="subcellular location">
    <subcellularLocation>
        <location evidence="8">Endomembrane system</location>
        <topology evidence="8">Single-pass membrane protein</topology>
    </subcellularLocation>
    <subcellularLocation>
        <location evidence="1">Membrane</location>
        <topology evidence="1">Single-pass type II membrane protein</topology>
    </subcellularLocation>
</comment>
<protein>
    <recommendedName>
        <fullName evidence="9">Fringe-like glycosyltransferase domain-containing protein</fullName>
    </recommendedName>
</protein>
<gene>
    <name evidence="10" type="ORF">ANIA_02015</name>
</gene>
<keyword evidence="7" id="KW-0472">Membrane</keyword>
<keyword evidence="3" id="KW-0808">Transferase</keyword>
<dbReference type="GO" id="GO:0008375">
    <property type="term" value="F:acetylglucosaminyltransferase activity"/>
    <property type="evidence" value="ECO:0000318"/>
    <property type="project" value="GO_Central"/>
</dbReference>
<dbReference type="KEGG" id="ani:ANIA_02015"/>
<dbReference type="PANTHER" id="PTHR10811">
    <property type="entry name" value="FRINGE-RELATED"/>
    <property type="match status" value="1"/>
</dbReference>
<feature type="domain" description="Fringe-like glycosyltransferase" evidence="9">
    <location>
        <begin position="219"/>
        <end position="350"/>
    </location>
</feature>
<dbReference type="InParanoid" id="Q5BBR5"/>
<keyword evidence="11" id="KW-1185">Reference proteome</keyword>
<dbReference type="CAZy" id="GT31">
    <property type="family name" value="Glycosyltransferase Family 31"/>
</dbReference>
<dbReference type="OrthoDB" id="414175at2759"/>
<evidence type="ECO:0000313" key="10">
    <source>
        <dbReference type="EMBL" id="CBF86015.1"/>
    </source>
</evidence>
<evidence type="ECO:0000256" key="5">
    <source>
        <dbReference type="ARBA" id="ARBA00022968"/>
    </source>
</evidence>
<sequence length="503" mass="56918">MSTKMNLRDRSPMSSSWVWKKKLPRFLAAACLIGTLLFFIGPRINHHKLEEDIVQAASDTAKTVADITAQPPPAENITVTSKVGCEPDLDVLERLGVKKLSKYVRREVIAVQAPMNPPLTQVLETPLFDKHSIGWRAPENAEPLQSDCSIATPLTLQVPRPVEHIDASHFDFGVATTLDRLNESLDAFTHWAGNTGVRIFALIEPDRRVPEVLAKAERLGIQLFVTESGEEYQTRYFSLVSHLAHNLREETRWSCIIDDDTFFLSISALVEAFEHYDHTQQMYVGGVSESVAQIGLFGLMGFGGAGVFLSRPLIEQLSKPEVFDACQQMVYTGDRRISLCVYQYSDASLTIDHRLRQLDFRGDASGFFEAARPLPLSVHHWKSWFHTDMTKLSQVSEVCGDSCLLRKFRFADGWTLTNGFSIIKYSKELSLDDHSMELTWDGDHGANREAFMHELGPLREKDDGKVSYLMADSVTDGNQVRQWYIRRDESNGDAVFELTWRRQ</sequence>
<dbReference type="GeneID" id="2875376"/>
<dbReference type="HOGENOM" id="CLU_024640_0_1_1"/>
<dbReference type="VEuPathDB" id="FungiDB:AN2015"/>
<evidence type="ECO:0000256" key="3">
    <source>
        <dbReference type="ARBA" id="ARBA00022679"/>
    </source>
</evidence>
<evidence type="ECO:0000256" key="4">
    <source>
        <dbReference type="ARBA" id="ARBA00022692"/>
    </source>
</evidence>
<name>Q5BBR5_EMENI</name>
<proteinExistence type="predicted"/>
<keyword evidence="2" id="KW-0328">Glycosyltransferase</keyword>
<dbReference type="AlphaFoldDB" id="Q5BBR5"/>
<dbReference type="GO" id="GO:0012505">
    <property type="term" value="C:endomembrane system"/>
    <property type="evidence" value="ECO:0007669"/>
    <property type="project" value="UniProtKB-SubCell"/>
</dbReference>
<reference evidence="11" key="2">
    <citation type="journal article" date="2009" name="Fungal Genet. Biol.">
        <title>The 2008 update of the Aspergillus nidulans genome annotation: a community effort.</title>
        <authorList>
            <person name="Wortman J.R."/>
            <person name="Gilsenan J.M."/>
            <person name="Joardar V."/>
            <person name="Deegan J."/>
            <person name="Clutterbuck J."/>
            <person name="Andersen M.R."/>
            <person name="Archer D."/>
            <person name="Bencina M."/>
            <person name="Braus G."/>
            <person name="Coutinho P."/>
            <person name="von Dohren H."/>
            <person name="Doonan J."/>
            <person name="Driessen A.J."/>
            <person name="Durek P."/>
            <person name="Espeso E."/>
            <person name="Fekete E."/>
            <person name="Flipphi M."/>
            <person name="Estrada C.G."/>
            <person name="Geysens S."/>
            <person name="Goldman G."/>
            <person name="de Groot P.W."/>
            <person name="Hansen K."/>
            <person name="Harris S.D."/>
            <person name="Heinekamp T."/>
            <person name="Helmstaedt K."/>
            <person name="Henrissat B."/>
            <person name="Hofmann G."/>
            <person name="Homan T."/>
            <person name="Horio T."/>
            <person name="Horiuchi H."/>
            <person name="James S."/>
            <person name="Jones M."/>
            <person name="Karaffa L."/>
            <person name="Karanyi Z."/>
            <person name="Kato M."/>
            <person name="Keller N."/>
            <person name="Kelly D.E."/>
            <person name="Kiel J.A."/>
            <person name="Kim J.M."/>
            <person name="van der Klei I.J."/>
            <person name="Klis F.M."/>
            <person name="Kovalchuk A."/>
            <person name="Krasevec N."/>
            <person name="Kubicek C.P."/>
            <person name="Liu B."/>
            <person name="Maccabe A."/>
            <person name="Meyer V."/>
            <person name="Mirabito P."/>
            <person name="Miskei M."/>
            <person name="Mos M."/>
            <person name="Mullins J."/>
            <person name="Nelson D.R."/>
            <person name="Nielsen J."/>
            <person name="Oakley B.R."/>
            <person name="Osmani S.A."/>
            <person name="Pakula T."/>
            <person name="Paszewski A."/>
            <person name="Paulsen I."/>
            <person name="Pilsyk S."/>
            <person name="Pocsi I."/>
            <person name="Punt P.J."/>
            <person name="Ram A.F."/>
            <person name="Ren Q."/>
            <person name="Robellet X."/>
            <person name="Robson G."/>
            <person name="Seiboth B."/>
            <person name="van Solingen P."/>
            <person name="Specht T."/>
            <person name="Sun J."/>
            <person name="Taheri-Talesh N."/>
            <person name="Takeshita N."/>
            <person name="Ussery D."/>
            <person name="vanKuyk P.A."/>
            <person name="Visser H."/>
            <person name="van de Vondervoort P.J."/>
            <person name="de Vries R.P."/>
            <person name="Walton J."/>
            <person name="Xiang X."/>
            <person name="Xiong Y."/>
            <person name="Zeng A.P."/>
            <person name="Brandt B.W."/>
            <person name="Cornell M.J."/>
            <person name="van den Hondel C.A."/>
            <person name="Visser J."/>
            <person name="Oliver S.G."/>
            <person name="Turner G."/>
        </authorList>
    </citation>
    <scope>GENOME REANNOTATION</scope>
    <source>
        <strain evidence="11">FGSC A4 / ATCC 38163 / CBS 112.46 / NRRL 194 / M139</strain>
    </source>
</reference>
<keyword evidence="4" id="KW-0812">Transmembrane</keyword>
<dbReference type="Gene3D" id="3.90.550.50">
    <property type="match status" value="1"/>
</dbReference>
<evidence type="ECO:0000256" key="1">
    <source>
        <dbReference type="ARBA" id="ARBA00004606"/>
    </source>
</evidence>
<dbReference type="eggNOG" id="KOG2246">
    <property type="taxonomic scope" value="Eukaryota"/>
</dbReference>
<dbReference type="STRING" id="227321.Q5BBR5"/>